<keyword evidence="2" id="KW-1185">Reference proteome</keyword>
<sequence length="58" mass="6373">MVLMTIQKRLARSNIAMLAIPLITAAVLGVAIGELVYRPGMGAWDRLAALRRARQTRP</sequence>
<dbReference type="Proteomes" id="UP001199319">
    <property type="component" value="Unassembled WGS sequence"/>
</dbReference>
<accession>A0AAE3AFR5</accession>
<protein>
    <submittedName>
        <fullName evidence="1">Uncharacterized protein</fullName>
    </submittedName>
</protein>
<reference evidence="1" key="1">
    <citation type="submission" date="2021-10" db="EMBL/GenBank/DDBJ databases">
        <title>Anaerobic single-cell dispensing facilitates the cultivation of human gut bacteria.</title>
        <authorList>
            <person name="Afrizal A."/>
        </authorList>
    </citation>
    <scope>NUCLEOTIDE SEQUENCE</scope>
    <source>
        <strain evidence="1">CLA-AA-H272</strain>
    </source>
</reference>
<name>A0AAE3AFR5_9FIRM</name>
<organism evidence="1 2">
    <name type="scientific">Brotocaccenecus cirricatena</name>
    <dbReference type="NCBI Taxonomy" id="3064195"/>
    <lineage>
        <taxon>Bacteria</taxon>
        <taxon>Bacillati</taxon>
        <taxon>Bacillota</taxon>
        <taxon>Clostridia</taxon>
        <taxon>Eubacteriales</taxon>
        <taxon>Oscillospiraceae</taxon>
        <taxon>Brotocaccenecus</taxon>
    </lineage>
</organism>
<dbReference type="RefSeq" id="WP_302928469.1">
    <property type="nucleotide sequence ID" value="NZ_JAJEPW010000014.1"/>
</dbReference>
<evidence type="ECO:0000313" key="1">
    <source>
        <dbReference type="EMBL" id="MCC2129173.1"/>
    </source>
</evidence>
<proteinExistence type="predicted"/>
<comment type="caution">
    <text evidence="1">The sequence shown here is derived from an EMBL/GenBank/DDBJ whole genome shotgun (WGS) entry which is preliminary data.</text>
</comment>
<gene>
    <name evidence="1" type="ORF">LKD37_06520</name>
</gene>
<dbReference type="AlphaFoldDB" id="A0AAE3AFR5"/>
<evidence type="ECO:0000313" key="2">
    <source>
        <dbReference type="Proteomes" id="UP001199319"/>
    </source>
</evidence>
<dbReference type="EMBL" id="JAJEPW010000014">
    <property type="protein sequence ID" value="MCC2129173.1"/>
    <property type="molecule type" value="Genomic_DNA"/>
</dbReference>